<evidence type="ECO:0000313" key="2">
    <source>
        <dbReference type="EMBL" id="PRQ65115.1"/>
    </source>
</evidence>
<name>A0ABX5D6K6_9VIBR</name>
<accession>A0ABX5D6K6</accession>
<dbReference type="RefSeq" id="WP_106008858.1">
    <property type="nucleotide sequence ID" value="NZ_NWTN01000026.1"/>
</dbReference>
<dbReference type="Proteomes" id="UP000238163">
    <property type="component" value="Unassembled WGS sequence"/>
</dbReference>
<feature type="transmembrane region" description="Helical" evidence="1">
    <location>
        <begin position="7"/>
        <end position="26"/>
    </location>
</feature>
<feature type="transmembrane region" description="Helical" evidence="1">
    <location>
        <begin position="32"/>
        <end position="52"/>
    </location>
</feature>
<keyword evidence="1" id="KW-0812">Transmembrane</keyword>
<evidence type="ECO:0000313" key="3">
    <source>
        <dbReference type="Proteomes" id="UP000238163"/>
    </source>
</evidence>
<comment type="caution">
    <text evidence="2">The sequence shown here is derived from an EMBL/GenBank/DDBJ whole genome shotgun (WGS) entry which is preliminary data.</text>
</comment>
<evidence type="ECO:0000256" key="1">
    <source>
        <dbReference type="SAM" id="Phobius"/>
    </source>
</evidence>
<keyword evidence="1" id="KW-0472">Membrane</keyword>
<proteinExistence type="predicted"/>
<keyword evidence="1" id="KW-1133">Transmembrane helix</keyword>
<reference evidence="2 3" key="1">
    <citation type="submission" date="2018-03" db="EMBL/GenBank/DDBJ databases">
        <title>Genetic Diversity and Phenotypic Plasticity of AHL Mediated Quorum Sensing in Environmental Strains of Vibrio mediterranei.</title>
        <authorList>
            <person name="Lantoine F."/>
            <person name="Vouve F."/>
        </authorList>
    </citation>
    <scope>NUCLEOTIDE SEQUENCE [LARGE SCALE GENOMIC DNA]</scope>
    <source>
        <strain evidence="2 3">17LN0615E</strain>
    </source>
</reference>
<gene>
    <name evidence="2" type="ORF">COR51_23630</name>
</gene>
<keyword evidence="3" id="KW-1185">Reference proteome</keyword>
<organism evidence="2 3">
    <name type="scientific">Vibrio mediterranei</name>
    <dbReference type="NCBI Taxonomy" id="689"/>
    <lineage>
        <taxon>Bacteria</taxon>
        <taxon>Pseudomonadati</taxon>
        <taxon>Pseudomonadota</taxon>
        <taxon>Gammaproteobacteria</taxon>
        <taxon>Vibrionales</taxon>
        <taxon>Vibrionaceae</taxon>
        <taxon>Vibrio</taxon>
    </lineage>
</organism>
<protein>
    <submittedName>
        <fullName evidence="2">Uncharacterized protein</fullName>
    </submittedName>
</protein>
<dbReference type="EMBL" id="NWTN01000026">
    <property type="protein sequence ID" value="PRQ65115.1"/>
    <property type="molecule type" value="Genomic_DNA"/>
</dbReference>
<sequence length="90" mass="9995">MENLRRKVKVVAFSAGVVSLVSVGLLGQTLELFYLLPAVLFGVVSFIFARAISWPSDKLEKAFGSKDSKSKGFMNESNYQAFHGYNSDKR</sequence>